<evidence type="ECO:0000256" key="1">
    <source>
        <dbReference type="SAM" id="SignalP"/>
    </source>
</evidence>
<dbReference type="NCBIfam" id="NF033554">
    <property type="entry name" value="floc_PepA"/>
    <property type="match status" value="1"/>
</dbReference>
<feature type="signal peptide" evidence="1">
    <location>
        <begin position="1"/>
        <end position="24"/>
    </location>
</feature>
<proteinExistence type="predicted"/>
<protein>
    <recommendedName>
        <fullName evidence="2">Ice-binding protein C-terminal domain-containing protein</fullName>
    </recommendedName>
</protein>
<name>A0A480AWE7_9BURK</name>
<keyword evidence="1" id="KW-0732">Signal</keyword>
<reference evidence="4" key="1">
    <citation type="submission" date="2019-03" db="EMBL/GenBank/DDBJ databases">
        <title>Aquabacterium pictum sp.nov., the first bacteriochlorophyll a-containing freshwater bacterium in the genus Aquabacterium of the class Betaproteobacteria.</title>
        <authorList>
            <person name="Hirose S."/>
            <person name="Tank M."/>
            <person name="Hara E."/>
            <person name="Tamaki H."/>
            <person name="Takaichi S."/>
            <person name="Haruta S."/>
            <person name="Hanada S."/>
        </authorList>
    </citation>
    <scope>NUCLEOTIDE SEQUENCE [LARGE SCALE GENOMIC DNA]</scope>
    <source>
        <strain evidence="4">W35</strain>
    </source>
</reference>
<dbReference type="Proteomes" id="UP000301751">
    <property type="component" value="Unassembled WGS sequence"/>
</dbReference>
<evidence type="ECO:0000313" key="4">
    <source>
        <dbReference type="Proteomes" id="UP000301751"/>
    </source>
</evidence>
<dbReference type="AlphaFoldDB" id="A0A480AWE7"/>
<dbReference type="RefSeq" id="WP_137734154.1">
    <property type="nucleotide sequence ID" value="NZ_BJCL01000009.1"/>
</dbReference>
<feature type="chain" id="PRO_5019731240" description="Ice-binding protein C-terminal domain-containing protein" evidence="1">
    <location>
        <begin position="25"/>
        <end position="311"/>
    </location>
</feature>
<evidence type="ECO:0000313" key="3">
    <source>
        <dbReference type="EMBL" id="GCL64427.1"/>
    </source>
</evidence>
<evidence type="ECO:0000259" key="2">
    <source>
        <dbReference type="Pfam" id="PF07589"/>
    </source>
</evidence>
<accession>A0A480AWE7</accession>
<keyword evidence="4" id="KW-1185">Reference proteome</keyword>
<feature type="domain" description="Ice-binding protein C-terminal" evidence="2">
    <location>
        <begin position="284"/>
        <end position="307"/>
    </location>
</feature>
<dbReference type="NCBIfam" id="TIGR02595">
    <property type="entry name" value="PEP_CTERM"/>
    <property type="match status" value="1"/>
</dbReference>
<comment type="caution">
    <text evidence="3">The sequence shown here is derived from an EMBL/GenBank/DDBJ whole genome shotgun (WGS) entry which is preliminary data.</text>
</comment>
<sequence length="311" mass="30371">MKLKQLAAVAALAGAAAFGPAAHAVGVLTFDPSATNVGATNVGGGAAGALGTKAAFDLDQATLTYAGKLDVALSRANSIGGGFGGGSTWAESANIKLTQFSLGGVEIDPLVTGLNKSLASGEYDLYATFLATGTGIWLSNSNFTVASITNITVKFYASPMGATLETLGDPTNGTDATGGVTIPLDNVLLGVSTYVNDGTALGSASGLAGGRGSTSLTATLDFTPSAGTTGATGFFQGPDPFVIAIGSQAGGNTLNTSVSANGAGVRWTTQNANRGGGSLTFAVVPEPGALALVGLALAAAGIASRRKSKTA</sequence>
<gene>
    <name evidence="3" type="ORF">AQPW35_35080</name>
</gene>
<dbReference type="InterPro" id="IPR013424">
    <property type="entry name" value="Ice-binding_C"/>
</dbReference>
<dbReference type="EMBL" id="BJCL01000009">
    <property type="protein sequence ID" value="GCL64427.1"/>
    <property type="molecule type" value="Genomic_DNA"/>
</dbReference>
<organism evidence="3 4">
    <name type="scientific">Pseudaquabacterium pictum</name>
    <dbReference type="NCBI Taxonomy" id="2315236"/>
    <lineage>
        <taxon>Bacteria</taxon>
        <taxon>Pseudomonadati</taxon>
        <taxon>Pseudomonadota</taxon>
        <taxon>Betaproteobacteria</taxon>
        <taxon>Burkholderiales</taxon>
        <taxon>Sphaerotilaceae</taxon>
        <taxon>Pseudaquabacterium</taxon>
    </lineage>
</organism>
<dbReference type="Pfam" id="PF07589">
    <property type="entry name" value="PEP-CTERM"/>
    <property type="match status" value="1"/>
</dbReference>